<dbReference type="InterPro" id="IPR000182">
    <property type="entry name" value="GNAT_dom"/>
</dbReference>
<dbReference type="Pfam" id="PF13673">
    <property type="entry name" value="Acetyltransf_10"/>
    <property type="match status" value="1"/>
</dbReference>
<dbReference type="EMBL" id="BJUY01000010">
    <property type="protein sequence ID" value="GEK91379.1"/>
    <property type="molecule type" value="Genomic_DNA"/>
</dbReference>
<evidence type="ECO:0000313" key="4">
    <source>
        <dbReference type="EMBL" id="GEK91379.1"/>
    </source>
</evidence>
<dbReference type="Proteomes" id="UP000321662">
    <property type="component" value="Unassembled WGS sequence"/>
</dbReference>
<dbReference type="Gene3D" id="3.40.630.30">
    <property type="match status" value="1"/>
</dbReference>
<reference evidence="4 5" key="1">
    <citation type="submission" date="2019-07" db="EMBL/GenBank/DDBJ databases">
        <title>Whole genome shotgun sequence of Alkalibacterium kapii NBRC 103247.</title>
        <authorList>
            <person name="Hosoyama A."/>
            <person name="Uohara A."/>
            <person name="Ohji S."/>
            <person name="Ichikawa N."/>
        </authorList>
    </citation>
    <scope>NUCLEOTIDE SEQUENCE [LARGE SCALE GENOMIC DNA]</scope>
    <source>
        <strain evidence="4 5">NBRC 103247</strain>
    </source>
</reference>
<feature type="domain" description="N-acetyltransferase" evidence="3">
    <location>
        <begin position="1"/>
        <end position="131"/>
    </location>
</feature>
<dbReference type="PANTHER" id="PTHR43420">
    <property type="entry name" value="ACETYLTRANSFERASE"/>
    <property type="match status" value="1"/>
</dbReference>
<proteinExistence type="predicted"/>
<dbReference type="RefSeq" id="WP_146924209.1">
    <property type="nucleotide sequence ID" value="NZ_BJUY01000010.1"/>
</dbReference>
<dbReference type="GO" id="GO:0016747">
    <property type="term" value="F:acyltransferase activity, transferring groups other than amino-acyl groups"/>
    <property type="evidence" value="ECO:0007669"/>
    <property type="project" value="InterPro"/>
</dbReference>
<evidence type="ECO:0000313" key="5">
    <source>
        <dbReference type="Proteomes" id="UP000321662"/>
    </source>
</evidence>
<keyword evidence="5" id="KW-1185">Reference proteome</keyword>
<dbReference type="PROSITE" id="PS51186">
    <property type="entry name" value="GNAT"/>
    <property type="match status" value="1"/>
</dbReference>
<dbReference type="SUPFAM" id="SSF55729">
    <property type="entry name" value="Acyl-CoA N-acyltransferases (Nat)"/>
    <property type="match status" value="1"/>
</dbReference>
<organism evidence="4 5">
    <name type="scientific">Alkalibacterium kapii</name>
    <dbReference type="NCBI Taxonomy" id="426704"/>
    <lineage>
        <taxon>Bacteria</taxon>
        <taxon>Bacillati</taxon>
        <taxon>Bacillota</taxon>
        <taxon>Bacilli</taxon>
        <taxon>Lactobacillales</taxon>
        <taxon>Carnobacteriaceae</taxon>
        <taxon>Alkalibacterium</taxon>
    </lineage>
</organism>
<accession>A0A511AT49</accession>
<name>A0A511AT49_9LACT</name>
<evidence type="ECO:0000259" key="3">
    <source>
        <dbReference type="PROSITE" id="PS51186"/>
    </source>
</evidence>
<keyword evidence="2" id="KW-0012">Acyltransferase</keyword>
<dbReference type="InterPro" id="IPR016181">
    <property type="entry name" value="Acyl_CoA_acyltransferase"/>
</dbReference>
<dbReference type="OrthoDB" id="2213517at2"/>
<gene>
    <name evidence="4" type="ORF">AKA01nite_10010</name>
</gene>
<keyword evidence="1" id="KW-0808">Transferase</keyword>
<evidence type="ECO:0000256" key="1">
    <source>
        <dbReference type="ARBA" id="ARBA00022679"/>
    </source>
</evidence>
<dbReference type="InterPro" id="IPR050680">
    <property type="entry name" value="YpeA/RimI_acetyltransf"/>
</dbReference>
<dbReference type="CDD" id="cd04301">
    <property type="entry name" value="NAT_SF"/>
    <property type="match status" value="1"/>
</dbReference>
<evidence type="ECO:0000256" key="2">
    <source>
        <dbReference type="ARBA" id="ARBA00023315"/>
    </source>
</evidence>
<protein>
    <recommendedName>
        <fullName evidence="3">N-acetyltransferase domain-containing protein</fullName>
    </recommendedName>
</protein>
<comment type="caution">
    <text evidence="4">The sequence shown here is derived from an EMBL/GenBank/DDBJ whole genome shotgun (WGS) entry which is preliminary data.</text>
</comment>
<sequence>MNYKEDLTISKSYAEAMRTYYDRLFNDPSVRLVLASYQGSPAASCILIRSDEGFEVDDLFTLPAFRRKGIARALLDQVVTMALKTRAAVFLLVDAEDSPKEIYLNSGFERVGFRIGAQKIIGEGVLNDKTY</sequence>
<dbReference type="AlphaFoldDB" id="A0A511AT49"/>